<reference evidence="1 2" key="1">
    <citation type="submission" date="2019-05" db="EMBL/GenBank/DDBJ databases">
        <title>Another draft genome of Portunus trituberculatus and its Hox gene families provides insights of decapod evolution.</title>
        <authorList>
            <person name="Jeong J.-H."/>
            <person name="Song I."/>
            <person name="Kim S."/>
            <person name="Choi T."/>
            <person name="Kim D."/>
            <person name="Ryu S."/>
            <person name="Kim W."/>
        </authorList>
    </citation>
    <scope>NUCLEOTIDE SEQUENCE [LARGE SCALE GENOMIC DNA]</scope>
    <source>
        <tissue evidence="1">Muscle</tissue>
    </source>
</reference>
<dbReference type="Proteomes" id="UP000324222">
    <property type="component" value="Unassembled WGS sequence"/>
</dbReference>
<evidence type="ECO:0000313" key="2">
    <source>
        <dbReference type="Proteomes" id="UP000324222"/>
    </source>
</evidence>
<comment type="caution">
    <text evidence="1">The sequence shown here is derived from an EMBL/GenBank/DDBJ whole genome shotgun (WGS) entry which is preliminary data.</text>
</comment>
<name>A0A5B7J981_PORTR</name>
<keyword evidence="2" id="KW-1185">Reference proteome</keyword>
<proteinExistence type="predicted"/>
<protein>
    <submittedName>
        <fullName evidence="1">Uncharacterized protein</fullName>
    </submittedName>
</protein>
<dbReference type="AlphaFoldDB" id="A0A5B7J981"/>
<sequence length="27" mass="3302">MSKRCCFGLFQRFMLQNSECRQNTLFI</sequence>
<gene>
    <name evidence="1" type="ORF">E2C01_086043</name>
</gene>
<evidence type="ECO:0000313" key="1">
    <source>
        <dbReference type="EMBL" id="MPC91033.1"/>
    </source>
</evidence>
<organism evidence="1 2">
    <name type="scientific">Portunus trituberculatus</name>
    <name type="common">Swimming crab</name>
    <name type="synonym">Neptunus trituberculatus</name>
    <dbReference type="NCBI Taxonomy" id="210409"/>
    <lineage>
        <taxon>Eukaryota</taxon>
        <taxon>Metazoa</taxon>
        <taxon>Ecdysozoa</taxon>
        <taxon>Arthropoda</taxon>
        <taxon>Crustacea</taxon>
        <taxon>Multicrustacea</taxon>
        <taxon>Malacostraca</taxon>
        <taxon>Eumalacostraca</taxon>
        <taxon>Eucarida</taxon>
        <taxon>Decapoda</taxon>
        <taxon>Pleocyemata</taxon>
        <taxon>Brachyura</taxon>
        <taxon>Eubrachyura</taxon>
        <taxon>Portunoidea</taxon>
        <taxon>Portunidae</taxon>
        <taxon>Portuninae</taxon>
        <taxon>Portunus</taxon>
    </lineage>
</organism>
<dbReference type="EMBL" id="VSRR010086343">
    <property type="protein sequence ID" value="MPC91033.1"/>
    <property type="molecule type" value="Genomic_DNA"/>
</dbReference>
<accession>A0A5B7J981</accession>